<protein>
    <recommendedName>
        <fullName evidence="2">Myb/SANT-like DNA-binding domain-containing protein</fullName>
    </recommendedName>
</protein>
<dbReference type="Proteomes" id="UP000886520">
    <property type="component" value="Chromosome 7"/>
</dbReference>
<dbReference type="AlphaFoldDB" id="A0A9D4V1T8"/>
<feature type="region of interest" description="Disordered" evidence="1">
    <location>
        <begin position="159"/>
        <end position="199"/>
    </location>
</feature>
<feature type="compositionally biased region" description="Acidic residues" evidence="1">
    <location>
        <begin position="1"/>
        <end position="12"/>
    </location>
</feature>
<proteinExistence type="predicted"/>
<dbReference type="SMART" id="SM00595">
    <property type="entry name" value="MADF"/>
    <property type="match status" value="1"/>
</dbReference>
<dbReference type="InterPro" id="IPR044822">
    <property type="entry name" value="Myb_DNA-bind_4"/>
</dbReference>
<dbReference type="PANTHER" id="PTHR31307">
    <property type="entry name" value="TRIHELIX TRANSCRIPTION FACTOR ASIL2"/>
    <property type="match status" value="1"/>
</dbReference>
<evidence type="ECO:0000313" key="3">
    <source>
        <dbReference type="EMBL" id="KAI5078196.1"/>
    </source>
</evidence>
<feature type="compositionally biased region" description="Basic residues" evidence="1">
    <location>
        <begin position="178"/>
        <end position="187"/>
    </location>
</feature>
<accession>A0A9D4V1T8</accession>
<evidence type="ECO:0000313" key="4">
    <source>
        <dbReference type="Proteomes" id="UP000886520"/>
    </source>
</evidence>
<dbReference type="OrthoDB" id="1901794at2759"/>
<dbReference type="Gene3D" id="1.10.10.60">
    <property type="entry name" value="Homeodomain-like"/>
    <property type="match status" value="1"/>
</dbReference>
<reference evidence="3" key="1">
    <citation type="submission" date="2021-01" db="EMBL/GenBank/DDBJ databases">
        <title>Adiantum capillus-veneris genome.</title>
        <authorList>
            <person name="Fang Y."/>
            <person name="Liao Q."/>
        </authorList>
    </citation>
    <scope>NUCLEOTIDE SEQUENCE</scope>
    <source>
        <strain evidence="3">H3</strain>
        <tissue evidence="3">Leaf</tissue>
    </source>
</reference>
<dbReference type="Pfam" id="PF13837">
    <property type="entry name" value="Myb_DNA-bind_4"/>
    <property type="match status" value="1"/>
</dbReference>
<gene>
    <name evidence="3" type="ORF">GOP47_0008020</name>
</gene>
<feature type="region of interest" description="Disordered" evidence="1">
    <location>
        <begin position="215"/>
        <end position="244"/>
    </location>
</feature>
<dbReference type="EMBL" id="JABFUD020000007">
    <property type="protein sequence ID" value="KAI5078196.1"/>
    <property type="molecule type" value="Genomic_DNA"/>
</dbReference>
<dbReference type="InterPro" id="IPR044823">
    <property type="entry name" value="ASIL1/2-like"/>
</dbReference>
<feature type="domain" description="Myb/SANT-like DNA-binding" evidence="2">
    <location>
        <begin position="27"/>
        <end position="120"/>
    </location>
</feature>
<dbReference type="PANTHER" id="PTHR31307:SF3">
    <property type="entry name" value="HOMEODOMAIN-LIKE SUPERFAMILY PROTEIN"/>
    <property type="match status" value="1"/>
</dbReference>
<feature type="region of interest" description="Disordered" evidence="1">
    <location>
        <begin position="1"/>
        <end position="30"/>
    </location>
</feature>
<evidence type="ECO:0000259" key="2">
    <source>
        <dbReference type="Pfam" id="PF13837"/>
    </source>
</evidence>
<keyword evidence="4" id="KW-1185">Reference proteome</keyword>
<sequence length="320" mass="36255">MASDDAAAEAQEEQAQQEQGGKKPPGTWTPMETLHLIDAYQEKWYALKRGQLRTCHWDEVAESLAGRCAGHPEATDKSSVQCRHKLEKLRRKYRAERQLYLRKAPGHASSPWPFFERMDLLERGPVAAAEAAAAAKAALPFPDLKFGNTRELQDHDSAMSLDEDPEDSDQPPPTVFSNRKRRHHHHNPHQDAIYDDNDGSYSPFARKHGIYEMPSSAAFNKRDGHKHLKSSEKMGSAGTRRPTEPAPFVELVSVIQSLGEGFLRMEQMKVQVQRETERFRAETEMRRTEMVIDSQKQIADLFTKALVSSKKSKESQPPPT</sequence>
<name>A0A9D4V1T8_ADICA</name>
<evidence type="ECO:0000256" key="1">
    <source>
        <dbReference type="SAM" id="MobiDB-lite"/>
    </source>
</evidence>
<comment type="caution">
    <text evidence="3">The sequence shown here is derived from an EMBL/GenBank/DDBJ whole genome shotgun (WGS) entry which is preliminary data.</text>
</comment>
<organism evidence="3 4">
    <name type="scientific">Adiantum capillus-veneris</name>
    <name type="common">Maidenhair fern</name>
    <dbReference type="NCBI Taxonomy" id="13818"/>
    <lineage>
        <taxon>Eukaryota</taxon>
        <taxon>Viridiplantae</taxon>
        <taxon>Streptophyta</taxon>
        <taxon>Embryophyta</taxon>
        <taxon>Tracheophyta</taxon>
        <taxon>Polypodiopsida</taxon>
        <taxon>Polypodiidae</taxon>
        <taxon>Polypodiales</taxon>
        <taxon>Pteridineae</taxon>
        <taxon>Pteridaceae</taxon>
        <taxon>Vittarioideae</taxon>
        <taxon>Adiantum</taxon>
    </lineage>
</organism>